<dbReference type="PANTHER" id="PTHR10492:SF57">
    <property type="entry name" value="ATP-DEPENDENT DNA HELICASE"/>
    <property type="match status" value="1"/>
</dbReference>
<evidence type="ECO:0000259" key="2">
    <source>
        <dbReference type="Pfam" id="PF05970"/>
    </source>
</evidence>
<dbReference type="CDD" id="cd18809">
    <property type="entry name" value="SF1_C_RecD"/>
    <property type="match status" value="1"/>
</dbReference>
<evidence type="ECO:0000313" key="5">
    <source>
        <dbReference type="Proteomes" id="UP001159363"/>
    </source>
</evidence>
<protein>
    <recommendedName>
        <fullName evidence="1">ATP-dependent DNA helicase</fullName>
        <ecNumber evidence="1">5.6.2.3</ecNumber>
    </recommendedName>
</protein>
<organism evidence="4 5">
    <name type="scientific">Dryococelus australis</name>
    <dbReference type="NCBI Taxonomy" id="614101"/>
    <lineage>
        <taxon>Eukaryota</taxon>
        <taxon>Metazoa</taxon>
        <taxon>Ecdysozoa</taxon>
        <taxon>Arthropoda</taxon>
        <taxon>Hexapoda</taxon>
        <taxon>Insecta</taxon>
        <taxon>Pterygota</taxon>
        <taxon>Neoptera</taxon>
        <taxon>Polyneoptera</taxon>
        <taxon>Phasmatodea</taxon>
        <taxon>Verophasmatodea</taxon>
        <taxon>Anareolatae</taxon>
        <taxon>Phasmatidae</taxon>
        <taxon>Eurycanthinae</taxon>
        <taxon>Dryococelus</taxon>
    </lineage>
</organism>
<dbReference type="InterPro" id="IPR010285">
    <property type="entry name" value="DNA_helicase_pif1-like_DEAD"/>
</dbReference>
<reference evidence="4 5" key="1">
    <citation type="submission" date="2023-02" db="EMBL/GenBank/DDBJ databases">
        <title>LHISI_Scaffold_Assembly.</title>
        <authorList>
            <person name="Stuart O.P."/>
            <person name="Cleave R."/>
            <person name="Magrath M.J.L."/>
            <person name="Mikheyev A.S."/>
        </authorList>
    </citation>
    <scope>NUCLEOTIDE SEQUENCE [LARGE SCALE GENOMIC DNA]</scope>
    <source>
        <strain evidence="4">Daus_M_001</strain>
        <tissue evidence="4">Leg muscle</tissue>
    </source>
</reference>
<dbReference type="EMBL" id="JARBHB010000004">
    <property type="protein sequence ID" value="KAJ8886368.1"/>
    <property type="molecule type" value="Genomic_DNA"/>
</dbReference>
<evidence type="ECO:0000313" key="4">
    <source>
        <dbReference type="EMBL" id="KAJ8886368.1"/>
    </source>
</evidence>
<comment type="similarity">
    <text evidence="1">Belongs to the helicase family.</text>
</comment>
<evidence type="ECO:0000259" key="3">
    <source>
        <dbReference type="Pfam" id="PF21530"/>
    </source>
</evidence>
<dbReference type="Pfam" id="PF05970">
    <property type="entry name" value="PIF1"/>
    <property type="match status" value="1"/>
</dbReference>
<dbReference type="SUPFAM" id="SSF52540">
    <property type="entry name" value="P-loop containing nucleoside triphosphate hydrolases"/>
    <property type="match status" value="1"/>
</dbReference>
<keyword evidence="1" id="KW-0233">DNA recombination</keyword>
<dbReference type="Pfam" id="PF21530">
    <property type="entry name" value="Pif1_2B_dom"/>
    <property type="match status" value="1"/>
</dbReference>
<keyword evidence="1" id="KW-0234">DNA repair</keyword>
<keyword evidence="1" id="KW-0347">Helicase</keyword>
<keyword evidence="5" id="KW-1185">Reference proteome</keyword>
<evidence type="ECO:0000256" key="1">
    <source>
        <dbReference type="RuleBase" id="RU363044"/>
    </source>
</evidence>
<keyword evidence="1" id="KW-0547">Nucleotide-binding</keyword>
<comment type="cofactor">
    <cofactor evidence="1">
        <name>Mg(2+)</name>
        <dbReference type="ChEBI" id="CHEBI:18420"/>
    </cofactor>
</comment>
<keyword evidence="1" id="KW-0378">Hydrolase</keyword>
<comment type="caution">
    <text evidence="4">The sequence shown here is derived from an EMBL/GenBank/DDBJ whole genome shotgun (WGS) entry which is preliminary data.</text>
</comment>
<comment type="catalytic activity">
    <reaction evidence="1">
        <text>ATP + H2O = ADP + phosphate + H(+)</text>
        <dbReference type="Rhea" id="RHEA:13065"/>
        <dbReference type="ChEBI" id="CHEBI:15377"/>
        <dbReference type="ChEBI" id="CHEBI:15378"/>
        <dbReference type="ChEBI" id="CHEBI:30616"/>
        <dbReference type="ChEBI" id="CHEBI:43474"/>
        <dbReference type="ChEBI" id="CHEBI:456216"/>
        <dbReference type="EC" id="5.6.2.3"/>
    </reaction>
</comment>
<accession>A0ABQ9HPS6</accession>
<dbReference type="InterPro" id="IPR027417">
    <property type="entry name" value="P-loop_NTPase"/>
</dbReference>
<dbReference type="InterPro" id="IPR049163">
    <property type="entry name" value="Pif1-like_2B_dom"/>
</dbReference>
<proteinExistence type="inferred from homology"/>
<dbReference type="EC" id="5.6.2.3" evidence="1"/>
<keyword evidence="1" id="KW-0227">DNA damage</keyword>
<dbReference type="PANTHER" id="PTHR10492">
    <property type="match status" value="1"/>
</dbReference>
<feature type="domain" description="DNA helicase Pif1-like 2B" evidence="3">
    <location>
        <begin position="240"/>
        <end position="285"/>
    </location>
</feature>
<dbReference type="Proteomes" id="UP001159363">
    <property type="component" value="Chromosome X"/>
</dbReference>
<dbReference type="Gene3D" id="3.40.50.300">
    <property type="entry name" value="P-loop containing nucleotide triphosphate hydrolases"/>
    <property type="match status" value="1"/>
</dbReference>
<sequence length="395" mass="44558">MADKNIIVVRLALHLENRQSVFIQDNDVAGTLERACEKYTHLTPFIHYNSQHKVIHHCGTSVCGSIPCPLDLTYVEFPQHFCWMEKQCMYKAREKACAAKFGSNVLLLGGDFRQVIHLVTHASRANQVNACLKNSPLWPAFKQWHLRTNMRGDQGQEEFQQFLLHIGEGTCPPIPGLPEGYVELPEFLVISTRTILCPRNEDVDEMYAIMVERIGGDCRTFLSHDHLDDSTEDSLNVPTEFLNSLTVSSLPHHYLTLAVGSSTMLIRNLDTKHGLCNGTRLIYIDLNDYVIGAKIITGSYKGGKAYIPRIKLLSAPTAFPFFSQRQFPIRLAFAMTINNSQGQTFDRIGIYLPNPVFTHGQFYVALSRAKSFESVSVLAKQSLSSFWPDNMKKEG</sequence>
<keyword evidence="1" id="KW-0067">ATP-binding</keyword>
<gene>
    <name evidence="4" type="ORF">PR048_012579</name>
</gene>
<feature type="domain" description="DNA helicase Pif1-like DEAD-box helicase" evidence="2">
    <location>
        <begin position="94"/>
        <end position="172"/>
    </location>
</feature>
<name>A0ABQ9HPS6_9NEOP</name>